<feature type="non-terminal residue" evidence="12">
    <location>
        <position position="1"/>
    </location>
</feature>
<dbReference type="GO" id="GO:0003677">
    <property type="term" value="F:DNA binding"/>
    <property type="evidence" value="ECO:0007669"/>
    <property type="project" value="UniProtKB-UniRule"/>
</dbReference>
<dbReference type="PROSITE" id="PS01361">
    <property type="entry name" value="ZF_DOF_1"/>
    <property type="match status" value="1"/>
</dbReference>
<dbReference type="EMBL" id="JAGKQH010000007">
    <property type="protein sequence ID" value="KAG6595054.1"/>
    <property type="molecule type" value="Genomic_DNA"/>
</dbReference>
<keyword evidence="7 8" id="KW-0539">Nucleus</keyword>
<comment type="caution">
    <text evidence="12">The sequence shown here is derived from an EMBL/GenBank/DDBJ whole genome shotgun (WGS) entry which is preliminary data.</text>
</comment>
<evidence type="ECO:0000256" key="2">
    <source>
        <dbReference type="ARBA" id="ARBA00022771"/>
    </source>
</evidence>
<evidence type="ECO:0000313" key="12">
    <source>
        <dbReference type="EMBL" id="KAG6595054.1"/>
    </source>
</evidence>
<sequence length="335" mass="35205">MIQELFGVSGLLAAPPGDPKISINASILDSSPSTSVSAPTSTSTAAATTNTPTATSNSEAQNLRCPRCESSNTKFCYYNNYNLTQPRHFCKTCRRYWTKGGALRNVPIGGGCRKNRTAAATVVKSAAAKMKTVSSDIFGRVGFGNGSALDPQVISPTQILWGSPQNSHLLAVLRSATQNQNPNPKSLARSHVINDPPAASATATTTTTTTPFHARTMGFDPVNHIPSLGLCSSYWRNNHTQLLHQQNGHIHGSGDHVSGASTGIQELYQKLKSSSSSSSSNYFTDGQQGSVGVTSIGTAAILETAPVGGGETTAGYWNPTFSWSDVHASANGAYP</sequence>
<organism evidence="12 13">
    <name type="scientific">Cucurbita argyrosperma subsp. sororia</name>
    <dbReference type="NCBI Taxonomy" id="37648"/>
    <lineage>
        <taxon>Eukaryota</taxon>
        <taxon>Viridiplantae</taxon>
        <taxon>Streptophyta</taxon>
        <taxon>Embryophyta</taxon>
        <taxon>Tracheophyta</taxon>
        <taxon>Spermatophyta</taxon>
        <taxon>Magnoliopsida</taxon>
        <taxon>eudicotyledons</taxon>
        <taxon>Gunneridae</taxon>
        <taxon>Pentapetalae</taxon>
        <taxon>rosids</taxon>
        <taxon>fabids</taxon>
        <taxon>Cucurbitales</taxon>
        <taxon>Cucurbitaceae</taxon>
        <taxon>Cucurbiteae</taxon>
        <taxon>Cucurbita</taxon>
    </lineage>
</organism>
<evidence type="ECO:0000256" key="6">
    <source>
        <dbReference type="ARBA" id="ARBA00023163"/>
    </source>
</evidence>
<evidence type="ECO:0000256" key="3">
    <source>
        <dbReference type="ARBA" id="ARBA00022833"/>
    </source>
</evidence>
<evidence type="ECO:0000259" key="11">
    <source>
        <dbReference type="PROSITE" id="PS50884"/>
    </source>
</evidence>
<evidence type="ECO:0000256" key="1">
    <source>
        <dbReference type="ARBA" id="ARBA00022723"/>
    </source>
</evidence>
<evidence type="ECO:0000256" key="9">
    <source>
        <dbReference type="RuleBase" id="RU369094"/>
    </source>
</evidence>
<accession>A0AAV6NB77</accession>
<comment type="function">
    <text evidence="9">Transcription factor that binds specifically to a 5'-AA[AG]G-3' consensus core sequence.</text>
</comment>
<name>A0AAV6NB77_9ROSI</name>
<dbReference type="GO" id="GO:0003700">
    <property type="term" value="F:DNA-binding transcription factor activity"/>
    <property type="evidence" value="ECO:0007669"/>
    <property type="project" value="UniProtKB-UniRule"/>
</dbReference>
<keyword evidence="5 8" id="KW-0238">DNA-binding</keyword>
<keyword evidence="2 8" id="KW-0863">Zinc-finger</keyword>
<keyword evidence="6 9" id="KW-0804">Transcription</keyword>
<proteinExistence type="predicted"/>
<dbReference type="PANTHER" id="PTHR31992:SF313">
    <property type="entry name" value="DOF ZINC FINGER PROTEIN DOF5.7"/>
    <property type="match status" value="1"/>
</dbReference>
<dbReference type="PANTHER" id="PTHR31992">
    <property type="entry name" value="DOF ZINC FINGER PROTEIN DOF1.4-RELATED"/>
    <property type="match status" value="1"/>
</dbReference>
<evidence type="ECO:0000256" key="10">
    <source>
        <dbReference type="SAM" id="MobiDB-lite"/>
    </source>
</evidence>
<feature type="compositionally biased region" description="Low complexity" evidence="10">
    <location>
        <begin position="30"/>
        <end position="58"/>
    </location>
</feature>
<comment type="subcellular location">
    <subcellularLocation>
        <location evidence="8 9">Nucleus</location>
    </subcellularLocation>
</comment>
<dbReference type="PROSITE" id="PS50884">
    <property type="entry name" value="ZF_DOF_2"/>
    <property type="match status" value="1"/>
</dbReference>
<evidence type="ECO:0000256" key="5">
    <source>
        <dbReference type="ARBA" id="ARBA00023125"/>
    </source>
</evidence>
<keyword evidence="4 9" id="KW-0805">Transcription regulation</keyword>
<protein>
    <recommendedName>
        <fullName evidence="9">Dof zinc finger protein</fullName>
    </recommendedName>
</protein>
<gene>
    <name evidence="12" type="primary">DOF1.7</name>
    <name evidence="12" type="ORF">SDJN03_11607</name>
</gene>
<keyword evidence="3 9" id="KW-0862">Zinc</keyword>
<reference evidence="12 13" key="1">
    <citation type="journal article" date="2021" name="Hortic Res">
        <title>The domestication of Cucurbita argyrosperma as revealed by the genome of its wild relative.</title>
        <authorList>
            <person name="Barrera-Redondo J."/>
            <person name="Sanchez-de la Vega G."/>
            <person name="Aguirre-Liguori J.A."/>
            <person name="Castellanos-Morales G."/>
            <person name="Gutierrez-Guerrero Y.T."/>
            <person name="Aguirre-Dugua X."/>
            <person name="Aguirre-Planter E."/>
            <person name="Tenaillon M.I."/>
            <person name="Lira-Saade R."/>
            <person name="Eguiarte L.E."/>
        </authorList>
    </citation>
    <scope>NUCLEOTIDE SEQUENCE [LARGE SCALE GENOMIC DNA]</scope>
    <source>
        <strain evidence="12">JBR-2021</strain>
    </source>
</reference>
<dbReference type="GO" id="GO:0005634">
    <property type="term" value="C:nucleus"/>
    <property type="evidence" value="ECO:0007669"/>
    <property type="project" value="UniProtKB-SubCell"/>
</dbReference>
<feature type="domain" description="Dof-type" evidence="11">
    <location>
        <begin position="63"/>
        <end position="117"/>
    </location>
</feature>
<dbReference type="InterPro" id="IPR045174">
    <property type="entry name" value="Dof"/>
</dbReference>
<evidence type="ECO:0000256" key="4">
    <source>
        <dbReference type="ARBA" id="ARBA00023015"/>
    </source>
</evidence>
<dbReference type="Pfam" id="PF02701">
    <property type="entry name" value="Zn_ribbon_Dof"/>
    <property type="match status" value="1"/>
</dbReference>
<evidence type="ECO:0000256" key="7">
    <source>
        <dbReference type="ARBA" id="ARBA00023242"/>
    </source>
</evidence>
<evidence type="ECO:0000313" key="13">
    <source>
        <dbReference type="Proteomes" id="UP000685013"/>
    </source>
</evidence>
<evidence type="ECO:0000256" key="8">
    <source>
        <dbReference type="PROSITE-ProRule" id="PRU00071"/>
    </source>
</evidence>
<keyword evidence="13" id="KW-1185">Reference proteome</keyword>
<feature type="region of interest" description="Disordered" evidence="10">
    <location>
        <begin position="30"/>
        <end position="61"/>
    </location>
</feature>
<keyword evidence="1 9" id="KW-0479">Metal-binding</keyword>
<dbReference type="InterPro" id="IPR003851">
    <property type="entry name" value="Znf_Dof"/>
</dbReference>
<dbReference type="Proteomes" id="UP000685013">
    <property type="component" value="Chromosome 7"/>
</dbReference>
<dbReference type="AlphaFoldDB" id="A0AAV6NB77"/>
<dbReference type="GO" id="GO:0008270">
    <property type="term" value="F:zinc ion binding"/>
    <property type="evidence" value="ECO:0007669"/>
    <property type="project" value="UniProtKB-KW"/>
</dbReference>